<dbReference type="PANTHER" id="PTHR10057:SF0">
    <property type="entry name" value="TRANSLOCATOR PROTEIN"/>
    <property type="match status" value="1"/>
</dbReference>
<keyword evidence="8" id="KW-1185">Reference proteome</keyword>
<evidence type="ECO:0000313" key="7">
    <source>
        <dbReference type="EMBL" id="KAK7396879.1"/>
    </source>
</evidence>
<keyword evidence="5 6" id="KW-0472">Membrane</keyword>
<keyword evidence="3 6" id="KW-0812">Transmembrane</keyword>
<comment type="caution">
    <text evidence="7">The sequence shown here is derived from an EMBL/GenBank/DDBJ whole genome shotgun (WGS) entry which is preliminary data.</text>
</comment>
<dbReference type="AlphaFoldDB" id="A0AAN9SHR5"/>
<dbReference type="InterPro" id="IPR038330">
    <property type="entry name" value="TspO/MBR-related_sf"/>
</dbReference>
<dbReference type="EMBL" id="JAYMYS010000004">
    <property type="protein sequence ID" value="KAK7396879.1"/>
    <property type="molecule type" value="Genomic_DNA"/>
</dbReference>
<proteinExistence type="inferred from homology"/>
<evidence type="ECO:0000256" key="1">
    <source>
        <dbReference type="ARBA" id="ARBA00004141"/>
    </source>
</evidence>
<evidence type="ECO:0008006" key="9">
    <source>
        <dbReference type="Google" id="ProtNLM"/>
    </source>
</evidence>
<sequence>MATSVLKHRVTPISQQDDKREKRRVMAKRGLRSLGVAVSFPLSLTLLSASVGSLCGSDTHDVSKRPFWFPPWWALHLTCPASSFFMALASWMVWADGGFHTNPIALLLYFTHLLLLLLWDPLVFAAGATRLGLIVSVALFLTQFACLRAFRPLNPIASYFINPSLALLAFLSLLNLKLLFL</sequence>
<reference evidence="7 8" key="1">
    <citation type="submission" date="2024-01" db="EMBL/GenBank/DDBJ databases">
        <title>The genomes of 5 underutilized Papilionoideae crops provide insights into root nodulation and disease resistanc.</title>
        <authorList>
            <person name="Jiang F."/>
        </authorList>
    </citation>
    <scope>NUCLEOTIDE SEQUENCE [LARGE SCALE GENOMIC DNA]</scope>
    <source>
        <strain evidence="7">DUOXIRENSHENG_FW03</strain>
        <tissue evidence="7">Leaves</tissue>
    </source>
</reference>
<evidence type="ECO:0000256" key="6">
    <source>
        <dbReference type="SAM" id="Phobius"/>
    </source>
</evidence>
<keyword evidence="4 6" id="KW-1133">Transmembrane helix</keyword>
<gene>
    <name evidence="7" type="ORF">VNO78_18041</name>
</gene>
<dbReference type="Gene3D" id="1.20.1260.100">
    <property type="entry name" value="TspO/MBR protein"/>
    <property type="match status" value="1"/>
</dbReference>
<evidence type="ECO:0000256" key="5">
    <source>
        <dbReference type="ARBA" id="ARBA00023136"/>
    </source>
</evidence>
<feature type="transmembrane region" description="Helical" evidence="6">
    <location>
        <begin position="131"/>
        <end position="150"/>
    </location>
</feature>
<comment type="subcellular location">
    <subcellularLocation>
        <location evidence="1">Membrane</location>
        <topology evidence="1">Multi-pass membrane protein</topology>
    </subcellularLocation>
</comment>
<feature type="transmembrane region" description="Helical" evidence="6">
    <location>
        <begin position="30"/>
        <end position="52"/>
    </location>
</feature>
<dbReference type="InterPro" id="IPR004307">
    <property type="entry name" value="TspO_MBR"/>
</dbReference>
<feature type="transmembrane region" description="Helical" evidence="6">
    <location>
        <begin position="106"/>
        <end position="125"/>
    </location>
</feature>
<name>A0AAN9SHR5_PSOTE</name>
<evidence type="ECO:0000256" key="4">
    <source>
        <dbReference type="ARBA" id="ARBA00022989"/>
    </source>
</evidence>
<evidence type="ECO:0000256" key="3">
    <source>
        <dbReference type="ARBA" id="ARBA00022692"/>
    </source>
</evidence>
<dbReference type="CDD" id="cd15904">
    <property type="entry name" value="TSPO_MBR"/>
    <property type="match status" value="1"/>
</dbReference>
<comment type="similarity">
    <text evidence="2">Belongs to the TspO/BZRP family.</text>
</comment>
<organism evidence="7 8">
    <name type="scientific">Psophocarpus tetragonolobus</name>
    <name type="common">Winged bean</name>
    <name type="synonym">Dolichos tetragonolobus</name>
    <dbReference type="NCBI Taxonomy" id="3891"/>
    <lineage>
        <taxon>Eukaryota</taxon>
        <taxon>Viridiplantae</taxon>
        <taxon>Streptophyta</taxon>
        <taxon>Embryophyta</taxon>
        <taxon>Tracheophyta</taxon>
        <taxon>Spermatophyta</taxon>
        <taxon>Magnoliopsida</taxon>
        <taxon>eudicotyledons</taxon>
        <taxon>Gunneridae</taxon>
        <taxon>Pentapetalae</taxon>
        <taxon>rosids</taxon>
        <taxon>fabids</taxon>
        <taxon>Fabales</taxon>
        <taxon>Fabaceae</taxon>
        <taxon>Papilionoideae</taxon>
        <taxon>50 kb inversion clade</taxon>
        <taxon>NPAAA clade</taxon>
        <taxon>indigoferoid/millettioid clade</taxon>
        <taxon>Phaseoleae</taxon>
        <taxon>Psophocarpus</taxon>
    </lineage>
</organism>
<dbReference type="FunFam" id="1.20.1260.100:FF:000001">
    <property type="entry name" value="translocator protein 2"/>
    <property type="match status" value="1"/>
</dbReference>
<dbReference type="Proteomes" id="UP001386955">
    <property type="component" value="Unassembled WGS sequence"/>
</dbReference>
<dbReference type="Pfam" id="PF03073">
    <property type="entry name" value="TspO_MBR"/>
    <property type="match status" value="1"/>
</dbReference>
<dbReference type="GO" id="GO:0033013">
    <property type="term" value="P:tetrapyrrole metabolic process"/>
    <property type="evidence" value="ECO:0007669"/>
    <property type="project" value="UniProtKB-ARBA"/>
</dbReference>
<feature type="transmembrane region" description="Helical" evidence="6">
    <location>
        <begin position="72"/>
        <end position="94"/>
    </location>
</feature>
<dbReference type="PIRSF" id="PIRSF005859">
    <property type="entry name" value="PBR"/>
    <property type="match status" value="1"/>
</dbReference>
<dbReference type="PANTHER" id="PTHR10057">
    <property type="entry name" value="PERIPHERAL-TYPE BENZODIAZEPINE RECEPTOR"/>
    <property type="match status" value="1"/>
</dbReference>
<evidence type="ECO:0000313" key="8">
    <source>
        <dbReference type="Proteomes" id="UP001386955"/>
    </source>
</evidence>
<protein>
    <recommendedName>
        <fullName evidence="9">Translocator protein homolog</fullName>
    </recommendedName>
</protein>
<accession>A0AAN9SHR5</accession>
<dbReference type="GO" id="GO:0016020">
    <property type="term" value="C:membrane"/>
    <property type="evidence" value="ECO:0007669"/>
    <property type="project" value="UniProtKB-SubCell"/>
</dbReference>
<evidence type="ECO:0000256" key="2">
    <source>
        <dbReference type="ARBA" id="ARBA00007524"/>
    </source>
</evidence>
<feature type="transmembrane region" description="Helical" evidence="6">
    <location>
        <begin position="157"/>
        <end position="180"/>
    </location>
</feature>